<evidence type="ECO:0000256" key="1">
    <source>
        <dbReference type="SAM" id="Coils"/>
    </source>
</evidence>
<evidence type="ECO:0000313" key="2">
    <source>
        <dbReference type="EMBL" id="POM68140.1"/>
    </source>
</evidence>
<keyword evidence="1" id="KW-0175">Coiled coil</keyword>
<organism evidence="2 3">
    <name type="scientific">Phytophthora palmivora</name>
    <dbReference type="NCBI Taxonomy" id="4796"/>
    <lineage>
        <taxon>Eukaryota</taxon>
        <taxon>Sar</taxon>
        <taxon>Stramenopiles</taxon>
        <taxon>Oomycota</taxon>
        <taxon>Peronosporomycetes</taxon>
        <taxon>Peronosporales</taxon>
        <taxon>Peronosporaceae</taxon>
        <taxon>Phytophthora</taxon>
    </lineage>
</organism>
<accession>A0A2P4XRF0</accession>
<feature type="coiled-coil region" evidence="1">
    <location>
        <begin position="143"/>
        <end position="177"/>
    </location>
</feature>
<dbReference type="CDD" id="cd14686">
    <property type="entry name" value="bZIP"/>
    <property type="match status" value="1"/>
</dbReference>
<dbReference type="Proteomes" id="UP000237271">
    <property type="component" value="Unassembled WGS sequence"/>
</dbReference>
<keyword evidence="3" id="KW-1185">Reference proteome</keyword>
<sequence length="364" mass="41612">MASQFEIPGHQFYRFATATTLSDGLVGRVLPRAKASNSQRTNATRDIEDAYEKGELIHSKGGRNGEATTALLSLTGAQVRGYPSKKRSHYDDNVVATGLNPSKSEQRALVDARAIQDAMELKQKRLKSEIRREQCRTNQARYRNKQRNLQMRLETSVQQLRQELRQLKQRRQNVMLAEKTDQSPWTIVTEVFRIIENSLRSPWNLENDEDMQNDLETRRNVAYLHKALASDVAIGELKGIDAVVEHWRCFSQNFGDARLQLQQVESVAPGVIRARARLQVVTTELTVRHMFPNLSDAEPQSKYDVHPTLRERLLGHQLDCCVSVDFLFDDENGRVARLEFQPDIMPEVLRVLGNIDDVTEVFNS</sequence>
<dbReference type="OrthoDB" id="114589at2759"/>
<proteinExistence type="predicted"/>
<dbReference type="AlphaFoldDB" id="A0A2P4XRF0"/>
<comment type="caution">
    <text evidence="2">The sequence shown here is derived from an EMBL/GenBank/DDBJ whole genome shotgun (WGS) entry which is preliminary data.</text>
</comment>
<dbReference type="EMBL" id="NCKW01008376">
    <property type="protein sequence ID" value="POM68140.1"/>
    <property type="molecule type" value="Genomic_DNA"/>
</dbReference>
<gene>
    <name evidence="2" type="ORF">PHPALM_15737</name>
</gene>
<reference evidence="2 3" key="1">
    <citation type="journal article" date="2017" name="Genome Biol. Evol.">
        <title>Phytophthora megakarya and P. palmivora, closely related causal agents of cacao black pod rot, underwent increases in genome sizes and gene numbers by different mechanisms.</title>
        <authorList>
            <person name="Ali S.S."/>
            <person name="Shao J."/>
            <person name="Lary D.J."/>
            <person name="Kronmiller B."/>
            <person name="Shen D."/>
            <person name="Strem M.D."/>
            <person name="Amoako-Attah I."/>
            <person name="Akrofi A.Y."/>
            <person name="Begoude B.A."/>
            <person name="Ten Hoopen G.M."/>
            <person name="Coulibaly K."/>
            <person name="Kebe B.I."/>
            <person name="Melnick R.L."/>
            <person name="Guiltinan M.J."/>
            <person name="Tyler B.M."/>
            <person name="Meinhardt L.W."/>
            <person name="Bailey B.A."/>
        </authorList>
    </citation>
    <scope>NUCLEOTIDE SEQUENCE [LARGE SCALE GENOMIC DNA]</scope>
    <source>
        <strain evidence="3">sbr112.9</strain>
        <tissue evidence="2">Mycelia</tissue>
    </source>
</reference>
<protein>
    <submittedName>
        <fullName evidence="2">Bzip transcription factor</fullName>
    </submittedName>
</protein>
<evidence type="ECO:0000313" key="3">
    <source>
        <dbReference type="Proteomes" id="UP000237271"/>
    </source>
</evidence>
<name>A0A2P4XRF0_9STRA</name>